<feature type="transmembrane region" description="Helical" evidence="7">
    <location>
        <begin position="134"/>
        <end position="155"/>
    </location>
</feature>
<comment type="similarity">
    <text evidence="7">Belongs to the binding-protein-dependent transport system permease family.</text>
</comment>
<comment type="subcellular location">
    <subcellularLocation>
        <location evidence="1 7">Cell membrane</location>
        <topology evidence="1 7">Multi-pass membrane protein</topology>
    </subcellularLocation>
</comment>
<dbReference type="InterPro" id="IPR035906">
    <property type="entry name" value="MetI-like_sf"/>
</dbReference>
<evidence type="ECO:0000313" key="9">
    <source>
        <dbReference type="EMBL" id="SEB43956.1"/>
    </source>
</evidence>
<proteinExistence type="inferred from homology"/>
<name>A0A1H4JD83_9HYPH</name>
<evidence type="ECO:0000256" key="3">
    <source>
        <dbReference type="ARBA" id="ARBA00022475"/>
    </source>
</evidence>
<dbReference type="RefSeq" id="WP_090327538.1">
    <property type="nucleotide sequence ID" value="NZ_FNSL01000001.1"/>
</dbReference>
<feature type="transmembrane region" description="Helical" evidence="7">
    <location>
        <begin position="102"/>
        <end position="122"/>
    </location>
</feature>
<organism evidence="9 10">
    <name type="scientific">Nitratireductor aquibiodomus</name>
    <dbReference type="NCBI Taxonomy" id="204799"/>
    <lineage>
        <taxon>Bacteria</taxon>
        <taxon>Pseudomonadati</taxon>
        <taxon>Pseudomonadota</taxon>
        <taxon>Alphaproteobacteria</taxon>
        <taxon>Hyphomicrobiales</taxon>
        <taxon>Phyllobacteriaceae</taxon>
        <taxon>Nitratireductor</taxon>
    </lineage>
</organism>
<evidence type="ECO:0000256" key="6">
    <source>
        <dbReference type="ARBA" id="ARBA00023136"/>
    </source>
</evidence>
<dbReference type="PROSITE" id="PS50928">
    <property type="entry name" value="ABC_TM1"/>
    <property type="match status" value="1"/>
</dbReference>
<evidence type="ECO:0000259" key="8">
    <source>
        <dbReference type="PROSITE" id="PS50928"/>
    </source>
</evidence>
<evidence type="ECO:0000256" key="4">
    <source>
        <dbReference type="ARBA" id="ARBA00022692"/>
    </source>
</evidence>
<dbReference type="SUPFAM" id="SSF161098">
    <property type="entry name" value="MetI-like"/>
    <property type="match status" value="1"/>
</dbReference>
<dbReference type="InterPro" id="IPR000515">
    <property type="entry name" value="MetI-like"/>
</dbReference>
<reference evidence="10" key="1">
    <citation type="submission" date="2016-10" db="EMBL/GenBank/DDBJ databases">
        <authorList>
            <person name="Varghese N."/>
            <person name="Submissions S."/>
        </authorList>
    </citation>
    <scope>NUCLEOTIDE SEQUENCE [LARGE SCALE GENOMIC DNA]</scope>
    <source>
        <strain evidence="10">ES.061</strain>
    </source>
</reference>
<dbReference type="PANTHER" id="PTHR43163">
    <property type="entry name" value="DIPEPTIDE TRANSPORT SYSTEM PERMEASE PROTEIN DPPB-RELATED"/>
    <property type="match status" value="1"/>
</dbReference>
<dbReference type="Pfam" id="PF00528">
    <property type="entry name" value="BPD_transp_1"/>
    <property type="match status" value="1"/>
</dbReference>
<dbReference type="AlphaFoldDB" id="A0A1H4JD83"/>
<evidence type="ECO:0000313" key="10">
    <source>
        <dbReference type="Proteomes" id="UP000199064"/>
    </source>
</evidence>
<dbReference type="EMBL" id="FNSL01000001">
    <property type="protein sequence ID" value="SEB43956.1"/>
    <property type="molecule type" value="Genomic_DNA"/>
</dbReference>
<dbReference type="Gene3D" id="1.10.3720.10">
    <property type="entry name" value="MetI-like"/>
    <property type="match status" value="1"/>
</dbReference>
<dbReference type="Proteomes" id="UP000199064">
    <property type="component" value="Unassembled WGS sequence"/>
</dbReference>
<dbReference type="Pfam" id="PF19300">
    <property type="entry name" value="BPD_transp_1_N"/>
    <property type="match status" value="1"/>
</dbReference>
<protein>
    <submittedName>
        <fullName evidence="9">Peptide/nickel transport system permease protein/glutathione transport system permease protein/oligopeptide transport system permease protein</fullName>
    </submittedName>
</protein>
<gene>
    <name evidence="9" type="ORF">SAMN05216452_1243</name>
</gene>
<feature type="transmembrane region" description="Helical" evidence="7">
    <location>
        <begin position="275"/>
        <end position="301"/>
    </location>
</feature>
<evidence type="ECO:0000256" key="2">
    <source>
        <dbReference type="ARBA" id="ARBA00022448"/>
    </source>
</evidence>
<sequence length="312" mass="33856">MLHYATRRLLGLTLVWAVALIVTFFAVRAVPGDPIMVMLSDHAGDAVLEARLRADYGLDRPLPVQFLAYIGDVLNGTFGLSYRYVGSTVIDVIRDGMTITPLLALSALFIAVPLGLFFGVFAAVRAGSWADTGIILLLVTFISIPSFALAALLVWILSLKLALLPVAGWGSPAQLVLPVTVLVVGPMAVIARLTRTYMLEVLDRDFVRTARAKGVRENRVIWRHALGNTMVPIVTSIGLIFGGLLSGAFVVETVFNIPGLGRIAIDSVLARDYPVTMSIVLLFTVFYSLINLCVDLIYAWLDPRIRSDEASA</sequence>
<dbReference type="PANTHER" id="PTHR43163:SF6">
    <property type="entry name" value="DIPEPTIDE TRANSPORT SYSTEM PERMEASE PROTEIN DPPB-RELATED"/>
    <property type="match status" value="1"/>
</dbReference>
<dbReference type="GO" id="GO:0055085">
    <property type="term" value="P:transmembrane transport"/>
    <property type="evidence" value="ECO:0007669"/>
    <property type="project" value="InterPro"/>
</dbReference>
<feature type="transmembrane region" description="Helical" evidence="7">
    <location>
        <begin position="233"/>
        <end position="255"/>
    </location>
</feature>
<dbReference type="GO" id="GO:0005886">
    <property type="term" value="C:plasma membrane"/>
    <property type="evidence" value="ECO:0007669"/>
    <property type="project" value="UniProtKB-SubCell"/>
</dbReference>
<feature type="domain" description="ABC transmembrane type-1" evidence="8">
    <location>
        <begin position="97"/>
        <end position="298"/>
    </location>
</feature>
<keyword evidence="4 7" id="KW-0812">Transmembrane</keyword>
<accession>A0A1H4JD83</accession>
<evidence type="ECO:0000256" key="7">
    <source>
        <dbReference type="RuleBase" id="RU363032"/>
    </source>
</evidence>
<keyword evidence="6 7" id="KW-0472">Membrane</keyword>
<dbReference type="CDD" id="cd06261">
    <property type="entry name" value="TM_PBP2"/>
    <property type="match status" value="1"/>
</dbReference>
<keyword evidence="2 7" id="KW-0813">Transport</keyword>
<dbReference type="InterPro" id="IPR045621">
    <property type="entry name" value="BPD_transp_1_N"/>
</dbReference>
<feature type="transmembrane region" description="Helical" evidence="7">
    <location>
        <begin position="175"/>
        <end position="194"/>
    </location>
</feature>
<keyword evidence="5 7" id="KW-1133">Transmembrane helix</keyword>
<evidence type="ECO:0000256" key="1">
    <source>
        <dbReference type="ARBA" id="ARBA00004651"/>
    </source>
</evidence>
<keyword evidence="3" id="KW-1003">Cell membrane</keyword>
<keyword evidence="10" id="KW-1185">Reference proteome</keyword>
<evidence type="ECO:0000256" key="5">
    <source>
        <dbReference type="ARBA" id="ARBA00022989"/>
    </source>
</evidence>